<reference evidence="1 2" key="1">
    <citation type="submission" date="2023-11" db="EMBL/GenBank/DDBJ databases">
        <authorList>
            <person name="Hedman E."/>
            <person name="Englund M."/>
            <person name="Stromberg M."/>
            <person name="Nyberg Akerstrom W."/>
            <person name="Nylinder S."/>
            <person name="Jareborg N."/>
            <person name="Kallberg Y."/>
            <person name="Kronander E."/>
        </authorList>
    </citation>
    <scope>NUCLEOTIDE SEQUENCE [LARGE SCALE GENOMIC DNA]</scope>
</reference>
<accession>A0AAV1LLF0</accession>
<evidence type="ECO:0000313" key="1">
    <source>
        <dbReference type="EMBL" id="CAK1595690.1"/>
    </source>
</evidence>
<dbReference type="Proteomes" id="UP001314205">
    <property type="component" value="Unassembled WGS sequence"/>
</dbReference>
<comment type="caution">
    <text evidence="1">The sequence shown here is derived from an EMBL/GenBank/DDBJ whole genome shotgun (WGS) entry which is preliminary data.</text>
</comment>
<sequence>MKIDPEKLQSVNFCRSRELAAAICDVSVRAVDKIKKECIKGEVSSPRQSVYRPCTVTALDDFDKSVIKQIVSSFYRDSEYPFTAKILSTAKERIDGFQCSISSMRKILSSILRIHLGTRTHKLQMVVNN</sequence>
<evidence type="ECO:0008006" key="3">
    <source>
        <dbReference type="Google" id="ProtNLM"/>
    </source>
</evidence>
<dbReference type="EMBL" id="CAVLGL010000093">
    <property type="protein sequence ID" value="CAK1595690.1"/>
    <property type="molecule type" value="Genomic_DNA"/>
</dbReference>
<name>A0AAV1LLF0_9NEOP</name>
<gene>
    <name evidence="1" type="ORF">PARMNEM_LOCUS15130</name>
</gene>
<proteinExistence type="predicted"/>
<protein>
    <recommendedName>
        <fullName evidence="3">Transposase</fullName>
    </recommendedName>
</protein>
<evidence type="ECO:0000313" key="2">
    <source>
        <dbReference type="Proteomes" id="UP001314205"/>
    </source>
</evidence>
<dbReference type="AlphaFoldDB" id="A0AAV1LLF0"/>
<keyword evidence="2" id="KW-1185">Reference proteome</keyword>
<organism evidence="1 2">
    <name type="scientific">Parnassius mnemosyne</name>
    <name type="common">clouded apollo</name>
    <dbReference type="NCBI Taxonomy" id="213953"/>
    <lineage>
        <taxon>Eukaryota</taxon>
        <taxon>Metazoa</taxon>
        <taxon>Ecdysozoa</taxon>
        <taxon>Arthropoda</taxon>
        <taxon>Hexapoda</taxon>
        <taxon>Insecta</taxon>
        <taxon>Pterygota</taxon>
        <taxon>Neoptera</taxon>
        <taxon>Endopterygota</taxon>
        <taxon>Lepidoptera</taxon>
        <taxon>Glossata</taxon>
        <taxon>Ditrysia</taxon>
        <taxon>Papilionoidea</taxon>
        <taxon>Papilionidae</taxon>
        <taxon>Parnassiinae</taxon>
        <taxon>Parnassini</taxon>
        <taxon>Parnassius</taxon>
        <taxon>Driopa</taxon>
    </lineage>
</organism>